<dbReference type="PANTHER" id="PTHR10334">
    <property type="entry name" value="CYSTEINE-RICH SECRETORY PROTEIN-RELATED"/>
    <property type="match status" value="1"/>
</dbReference>
<evidence type="ECO:0000256" key="5">
    <source>
        <dbReference type="ARBA" id="ARBA00073092"/>
    </source>
</evidence>
<feature type="chain" id="PRO_5034893346" description="Pathogenesis-related protein 1" evidence="6">
    <location>
        <begin position="28"/>
        <end position="164"/>
    </location>
</feature>
<dbReference type="FunFam" id="3.40.33.10:FF:000006">
    <property type="entry name" value="Putative pathogenesis-related protein 1"/>
    <property type="match status" value="1"/>
</dbReference>
<protein>
    <recommendedName>
        <fullName evidence="5">Pathogenesis-related protein 1</fullName>
    </recommendedName>
</protein>
<dbReference type="GO" id="GO:0005576">
    <property type="term" value="C:extracellular region"/>
    <property type="evidence" value="ECO:0007669"/>
    <property type="project" value="InterPro"/>
</dbReference>
<dbReference type="Gene3D" id="3.40.33.10">
    <property type="entry name" value="CAP"/>
    <property type="match status" value="1"/>
</dbReference>
<dbReference type="InterPro" id="IPR014044">
    <property type="entry name" value="CAP_dom"/>
</dbReference>
<keyword evidence="3" id="KW-0611">Plant defense</keyword>
<dbReference type="GO" id="GO:0098542">
    <property type="term" value="P:defense response to other organism"/>
    <property type="evidence" value="ECO:0007669"/>
    <property type="project" value="UniProtKB-ARBA"/>
</dbReference>
<dbReference type="KEGG" id="rarg:115735971"/>
<dbReference type="PROSITE" id="PS01010">
    <property type="entry name" value="CRISP_2"/>
    <property type="match status" value="1"/>
</dbReference>
<keyword evidence="8" id="KW-1185">Reference proteome</keyword>
<dbReference type="InterPro" id="IPR035940">
    <property type="entry name" value="CAP_sf"/>
</dbReference>
<evidence type="ECO:0000313" key="8">
    <source>
        <dbReference type="Proteomes" id="UP000827889"/>
    </source>
</evidence>
<evidence type="ECO:0000256" key="2">
    <source>
        <dbReference type="ARBA" id="ARBA00022729"/>
    </source>
</evidence>
<dbReference type="Proteomes" id="UP000827889">
    <property type="component" value="Chromosome 11"/>
</dbReference>
<feature type="signal peptide" evidence="6">
    <location>
        <begin position="1"/>
        <end position="27"/>
    </location>
</feature>
<evidence type="ECO:0000313" key="9">
    <source>
        <dbReference type="RefSeq" id="XP_030523317.1"/>
    </source>
</evidence>
<proteinExistence type="inferred from homology"/>
<dbReference type="CDD" id="cd05381">
    <property type="entry name" value="CAP_PR-1"/>
    <property type="match status" value="1"/>
</dbReference>
<keyword evidence="4" id="KW-1015">Disulfide bond</keyword>
<keyword evidence="2 6" id="KW-0732">Signal</keyword>
<comment type="similarity">
    <text evidence="1">Belongs to the CRISP family.</text>
</comment>
<evidence type="ECO:0000256" key="1">
    <source>
        <dbReference type="ARBA" id="ARBA00009923"/>
    </source>
</evidence>
<dbReference type="GeneID" id="115735971"/>
<evidence type="ECO:0000259" key="7">
    <source>
        <dbReference type="SMART" id="SM00198"/>
    </source>
</evidence>
<evidence type="ECO:0000256" key="3">
    <source>
        <dbReference type="ARBA" id="ARBA00022821"/>
    </source>
</evidence>
<dbReference type="SMART" id="SM00198">
    <property type="entry name" value="SCP"/>
    <property type="match status" value="1"/>
</dbReference>
<accession>A0A8B8NLE9</accession>
<dbReference type="InterPro" id="IPR001283">
    <property type="entry name" value="CRISP-related"/>
</dbReference>
<dbReference type="InterPro" id="IPR018244">
    <property type="entry name" value="Allrgn_V5/Tpx1_CS"/>
</dbReference>
<dbReference type="AlphaFoldDB" id="A0A8B8NLE9"/>
<organism evidence="8 9">
    <name type="scientific">Rhodamnia argentea</name>
    <dbReference type="NCBI Taxonomy" id="178133"/>
    <lineage>
        <taxon>Eukaryota</taxon>
        <taxon>Viridiplantae</taxon>
        <taxon>Streptophyta</taxon>
        <taxon>Embryophyta</taxon>
        <taxon>Tracheophyta</taxon>
        <taxon>Spermatophyta</taxon>
        <taxon>Magnoliopsida</taxon>
        <taxon>eudicotyledons</taxon>
        <taxon>Gunneridae</taxon>
        <taxon>Pentapetalae</taxon>
        <taxon>rosids</taxon>
        <taxon>malvids</taxon>
        <taxon>Myrtales</taxon>
        <taxon>Myrtaceae</taxon>
        <taxon>Myrtoideae</taxon>
        <taxon>Myrteae</taxon>
        <taxon>Australasian group</taxon>
        <taxon>Rhodamnia</taxon>
    </lineage>
</organism>
<dbReference type="PRINTS" id="PR00837">
    <property type="entry name" value="V5TPXLIKE"/>
</dbReference>
<feature type="domain" description="SCP" evidence="7">
    <location>
        <begin position="30"/>
        <end position="160"/>
    </location>
</feature>
<evidence type="ECO:0000256" key="6">
    <source>
        <dbReference type="SAM" id="SignalP"/>
    </source>
</evidence>
<evidence type="ECO:0000256" key="4">
    <source>
        <dbReference type="ARBA" id="ARBA00023157"/>
    </source>
</evidence>
<name>A0A8B8NLE9_9MYRT</name>
<dbReference type="Pfam" id="PF00188">
    <property type="entry name" value="CAP"/>
    <property type="match status" value="1"/>
</dbReference>
<reference evidence="9" key="1">
    <citation type="submission" date="2025-08" db="UniProtKB">
        <authorList>
            <consortium name="RefSeq"/>
        </authorList>
    </citation>
    <scope>IDENTIFICATION</scope>
    <source>
        <tissue evidence="9">Leaf</tissue>
    </source>
</reference>
<dbReference type="RefSeq" id="XP_030523317.1">
    <property type="nucleotide sequence ID" value="XM_030667457.2"/>
</dbReference>
<dbReference type="OrthoDB" id="337038at2759"/>
<sequence length="164" mass="17950">MKLLIPSLAIFIHITGLISSLSADVSAAQSSHQDFVDEHNAARAEVGVGPIAWNGTVAAYAQKYADERIGDCNLEHSGGPYGENLAEGYGVLSGRDSVKMWVGEKDNYDYDSNSCVGGECLHYTQVVWRKSVHLGCARVKCDNGWWFVICNYAPPGNYEGERPY</sequence>
<gene>
    <name evidence="9" type="primary">LOC115735971</name>
</gene>
<dbReference type="SUPFAM" id="SSF55797">
    <property type="entry name" value="PR-1-like"/>
    <property type="match status" value="1"/>
</dbReference>